<proteinExistence type="predicted"/>
<evidence type="ECO:0000256" key="1">
    <source>
        <dbReference type="SAM" id="Phobius"/>
    </source>
</evidence>
<dbReference type="EMBL" id="MLGG01000057">
    <property type="protein sequence ID" value="KAK1449915.1"/>
    <property type="molecule type" value="Genomic_DNA"/>
</dbReference>
<comment type="caution">
    <text evidence="2">The sequence shown here is derived from an EMBL/GenBank/DDBJ whole genome shotgun (WGS) entry which is preliminary data.</text>
</comment>
<evidence type="ECO:0000313" key="3">
    <source>
        <dbReference type="Proteomes" id="UP001239795"/>
    </source>
</evidence>
<accession>A0AAI9U1H8</accession>
<keyword evidence="1" id="KW-0472">Membrane</keyword>
<protein>
    <submittedName>
        <fullName evidence="2">Uncharacterized protein</fullName>
    </submittedName>
</protein>
<keyword evidence="3" id="KW-1185">Reference proteome</keyword>
<keyword evidence="1" id="KW-1133">Transmembrane helix</keyword>
<sequence length="85" mass="9854">MITMSEPYGRQGKPQMIQYLPTFFSVIYSAVYFFLLGGEKRGAHVWFLPLLGRNTYGYRHRDREVASYLSGTLYCTIYLALCVLI</sequence>
<gene>
    <name evidence="2" type="ORF">CMEL01_07251</name>
</gene>
<keyword evidence="1" id="KW-0812">Transmembrane</keyword>
<organism evidence="2 3">
    <name type="scientific">Colletotrichum melonis</name>
    <dbReference type="NCBI Taxonomy" id="1209925"/>
    <lineage>
        <taxon>Eukaryota</taxon>
        <taxon>Fungi</taxon>
        <taxon>Dikarya</taxon>
        <taxon>Ascomycota</taxon>
        <taxon>Pezizomycotina</taxon>
        <taxon>Sordariomycetes</taxon>
        <taxon>Hypocreomycetidae</taxon>
        <taxon>Glomerellales</taxon>
        <taxon>Glomerellaceae</taxon>
        <taxon>Colletotrichum</taxon>
        <taxon>Colletotrichum acutatum species complex</taxon>
    </lineage>
</organism>
<dbReference type="Proteomes" id="UP001239795">
    <property type="component" value="Unassembled WGS sequence"/>
</dbReference>
<evidence type="ECO:0000313" key="2">
    <source>
        <dbReference type="EMBL" id="KAK1449915.1"/>
    </source>
</evidence>
<reference evidence="2 3" key="1">
    <citation type="submission" date="2016-10" db="EMBL/GenBank/DDBJ databases">
        <title>The genome sequence of Colletotrichum fioriniae PJ7.</title>
        <authorList>
            <person name="Baroncelli R."/>
        </authorList>
    </citation>
    <scope>NUCLEOTIDE SEQUENCE [LARGE SCALE GENOMIC DNA]</scope>
    <source>
        <strain evidence="2">Col 31</strain>
    </source>
</reference>
<feature type="transmembrane region" description="Helical" evidence="1">
    <location>
        <begin position="20"/>
        <end position="38"/>
    </location>
</feature>
<name>A0AAI9U1H8_9PEZI</name>
<dbReference type="AlphaFoldDB" id="A0AAI9U1H8"/>
<feature type="transmembrane region" description="Helical" evidence="1">
    <location>
        <begin position="65"/>
        <end position="84"/>
    </location>
</feature>